<sequence>MNGKHVQLRYEGRVQGVGFRFAAVNIARELGLTGYVRNEPDGSVLVEAEGPEDQLKTFRQRIHSSPPGRHIRDEQAVWSEPAGEYKAFNVRF</sequence>
<dbReference type="PROSITE" id="PS00151">
    <property type="entry name" value="ACYLPHOSPHATASE_2"/>
    <property type="match status" value="1"/>
</dbReference>
<feature type="domain" description="Acylphosphatase-like" evidence="6">
    <location>
        <begin position="5"/>
        <end position="92"/>
    </location>
</feature>
<dbReference type="InterPro" id="IPR020456">
    <property type="entry name" value="Acylphosphatase"/>
</dbReference>
<proteinExistence type="inferred from homology"/>
<dbReference type="InterPro" id="IPR036046">
    <property type="entry name" value="Acylphosphatase-like_dom_sf"/>
</dbReference>
<dbReference type="EC" id="3.6.1.7" evidence="2 4"/>
<name>A0A0G3EHN3_9BACT</name>
<organism evidence="7 8">
    <name type="scientific">Kiritimatiella glycovorans</name>
    <dbReference type="NCBI Taxonomy" id="1307763"/>
    <lineage>
        <taxon>Bacteria</taxon>
        <taxon>Pseudomonadati</taxon>
        <taxon>Kiritimatiellota</taxon>
        <taxon>Kiritimatiellia</taxon>
        <taxon>Kiritimatiellales</taxon>
        <taxon>Kiritimatiellaceae</taxon>
        <taxon>Kiritimatiella</taxon>
    </lineage>
</organism>
<protein>
    <recommendedName>
        <fullName evidence="2 4">acylphosphatase</fullName>
        <ecNumber evidence="2 4">3.6.1.7</ecNumber>
    </recommendedName>
</protein>
<dbReference type="PANTHER" id="PTHR47268">
    <property type="entry name" value="ACYLPHOSPHATASE"/>
    <property type="match status" value="1"/>
</dbReference>
<dbReference type="RefSeq" id="WP_052881657.1">
    <property type="nucleotide sequence ID" value="NZ_CP010904.1"/>
</dbReference>
<dbReference type="EMBL" id="CP010904">
    <property type="protein sequence ID" value="AKJ64305.1"/>
    <property type="molecule type" value="Genomic_DNA"/>
</dbReference>
<dbReference type="AlphaFoldDB" id="A0A0G3EHN3"/>
<comment type="catalytic activity">
    <reaction evidence="3 4">
        <text>an acyl phosphate + H2O = a carboxylate + phosphate + H(+)</text>
        <dbReference type="Rhea" id="RHEA:14965"/>
        <dbReference type="ChEBI" id="CHEBI:15377"/>
        <dbReference type="ChEBI" id="CHEBI:15378"/>
        <dbReference type="ChEBI" id="CHEBI:29067"/>
        <dbReference type="ChEBI" id="CHEBI:43474"/>
        <dbReference type="ChEBI" id="CHEBI:59918"/>
        <dbReference type="EC" id="3.6.1.7"/>
    </reaction>
</comment>
<feature type="active site" evidence="4">
    <location>
        <position position="38"/>
    </location>
</feature>
<dbReference type="PANTHER" id="PTHR47268:SF4">
    <property type="entry name" value="ACYLPHOSPHATASE"/>
    <property type="match status" value="1"/>
</dbReference>
<dbReference type="KEGG" id="vbl:L21SP4_01049"/>
<reference evidence="8" key="1">
    <citation type="submission" date="2015-02" db="EMBL/GenBank/DDBJ databases">
        <title>Description and complete genome sequence of the first cultured representative of the subdivision 5 of the Verrucomicrobia phylum.</title>
        <authorList>
            <person name="Spring S."/>
            <person name="Bunk B."/>
            <person name="Sproer C."/>
            <person name="Klenk H.-P."/>
        </authorList>
    </citation>
    <scope>NUCLEOTIDE SEQUENCE [LARGE SCALE GENOMIC DNA]</scope>
    <source>
        <strain evidence="8">L21-Fru-AB</strain>
    </source>
</reference>
<dbReference type="PROSITE" id="PS51160">
    <property type="entry name" value="ACYLPHOSPHATASE_3"/>
    <property type="match status" value="1"/>
</dbReference>
<evidence type="ECO:0000313" key="7">
    <source>
        <dbReference type="EMBL" id="AKJ64305.1"/>
    </source>
</evidence>
<dbReference type="OrthoDB" id="9808093at2"/>
<dbReference type="Proteomes" id="UP000035268">
    <property type="component" value="Chromosome"/>
</dbReference>
<gene>
    <name evidence="7" type="primary">acyP</name>
    <name evidence="7" type="ORF">L21SP4_01049</name>
</gene>
<evidence type="ECO:0000259" key="6">
    <source>
        <dbReference type="PROSITE" id="PS51160"/>
    </source>
</evidence>
<comment type="similarity">
    <text evidence="1 5">Belongs to the acylphosphatase family.</text>
</comment>
<feature type="active site" evidence="4">
    <location>
        <position position="20"/>
    </location>
</feature>
<dbReference type="Gene3D" id="3.30.70.100">
    <property type="match status" value="1"/>
</dbReference>
<evidence type="ECO:0000256" key="1">
    <source>
        <dbReference type="ARBA" id="ARBA00005614"/>
    </source>
</evidence>
<evidence type="ECO:0000313" key="8">
    <source>
        <dbReference type="Proteomes" id="UP000035268"/>
    </source>
</evidence>
<dbReference type="GO" id="GO:0003998">
    <property type="term" value="F:acylphosphatase activity"/>
    <property type="evidence" value="ECO:0007669"/>
    <property type="project" value="UniProtKB-EC"/>
</dbReference>
<evidence type="ECO:0000256" key="3">
    <source>
        <dbReference type="ARBA" id="ARBA00047645"/>
    </source>
</evidence>
<dbReference type="InterPro" id="IPR001792">
    <property type="entry name" value="Acylphosphatase-like_dom"/>
</dbReference>
<reference evidence="7 8" key="2">
    <citation type="journal article" date="2016" name="ISME J.">
        <title>Characterization of the first cultured representative of Verrucomicrobia subdivision 5 indicates the proposal of a novel phylum.</title>
        <authorList>
            <person name="Spring S."/>
            <person name="Bunk B."/>
            <person name="Sproer C."/>
            <person name="Schumann P."/>
            <person name="Rohde M."/>
            <person name="Tindall B.J."/>
            <person name="Klenk H.P."/>
        </authorList>
    </citation>
    <scope>NUCLEOTIDE SEQUENCE [LARGE SCALE GENOMIC DNA]</scope>
    <source>
        <strain evidence="7 8">L21-Fru-AB</strain>
    </source>
</reference>
<dbReference type="Pfam" id="PF00708">
    <property type="entry name" value="Acylphosphatase"/>
    <property type="match status" value="1"/>
</dbReference>
<keyword evidence="8" id="KW-1185">Reference proteome</keyword>
<dbReference type="PRINTS" id="PR00112">
    <property type="entry name" value="ACYLPHPHTASE"/>
</dbReference>
<dbReference type="InterPro" id="IPR017968">
    <property type="entry name" value="Acylphosphatase_CS"/>
</dbReference>
<accession>A0A0G3EHN3</accession>
<dbReference type="STRING" id="1307763.L21SP4_01049"/>
<dbReference type="PATRIC" id="fig|1609981.3.peg.1098"/>
<dbReference type="SUPFAM" id="SSF54975">
    <property type="entry name" value="Acylphosphatase/BLUF domain-like"/>
    <property type="match status" value="1"/>
</dbReference>
<evidence type="ECO:0000256" key="4">
    <source>
        <dbReference type="PROSITE-ProRule" id="PRU00520"/>
    </source>
</evidence>
<evidence type="ECO:0000256" key="2">
    <source>
        <dbReference type="ARBA" id="ARBA00012150"/>
    </source>
</evidence>
<evidence type="ECO:0000256" key="5">
    <source>
        <dbReference type="RuleBase" id="RU004168"/>
    </source>
</evidence>
<keyword evidence="4 7" id="KW-0378">Hydrolase</keyword>